<reference evidence="2 3" key="1">
    <citation type="submission" date="2010-06" db="EMBL/GenBank/DDBJ databases">
        <authorList>
            <person name="Muzny D."/>
            <person name="Qin X."/>
            <person name="Buhay C."/>
            <person name="Dugan-Rocha S."/>
            <person name="Ding Y."/>
            <person name="Chen G."/>
            <person name="Hawes A."/>
            <person name="Holder M."/>
            <person name="Jhangiani S."/>
            <person name="Johnson A."/>
            <person name="Khan Z."/>
            <person name="Li Z."/>
            <person name="Liu W."/>
            <person name="Liu X."/>
            <person name="Perez L."/>
            <person name="Shen H."/>
            <person name="Wang Q."/>
            <person name="Watt J."/>
            <person name="Xi L."/>
            <person name="Xin Y."/>
            <person name="Zhou J."/>
            <person name="Deng J."/>
            <person name="Jiang H."/>
            <person name="Liu Y."/>
            <person name="Qu J."/>
            <person name="Song X.-Z."/>
            <person name="Zhang L."/>
            <person name="Villasana D."/>
            <person name="Johnson A."/>
            <person name="Liu J."/>
            <person name="Liyanage D."/>
            <person name="Lorensuhewa L."/>
            <person name="Robinson T."/>
            <person name="Song A."/>
            <person name="Song B.-B."/>
            <person name="Dinh H."/>
            <person name="Thornton R."/>
            <person name="Coyle M."/>
            <person name="Francisco L."/>
            <person name="Jackson L."/>
            <person name="Javaid M."/>
            <person name="Korchina V."/>
            <person name="Kovar C."/>
            <person name="Mata R."/>
            <person name="Mathew T."/>
            <person name="Ngo R."/>
            <person name="Nguyen L."/>
            <person name="Nguyen N."/>
            <person name="Okwuonu G."/>
            <person name="Ongeri F."/>
            <person name="Pham C."/>
            <person name="Simmons D."/>
            <person name="Wilczek-Boney K."/>
            <person name="Hale W."/>
            <person name="Jakkamsetti A."/>
            <person name="Pham P."/>
            <person name="Ruth R."/>
            <person name="San Lucas F."/>
            <person name="Warren J."/>
            <person name="Zhang J."/>
            <person name="Zhao Z."/>
            <person name="Zhou C."/>
            <person name="Zhu D."/>
            <person name="Lee S."/>
            <person name="Bess C."/>
            <person name="Blankenburg K."/>
            <person name="Forbes L."/>
            <person name="Fu Q."/>
            <person name="Gubbala S."/>
            <person name="Hirani K."/>
            <person name="Jayaseelan J.C."/>
            <person name="Lara F."/>
            <person name="Munidasa M."/>
            <person name="Palculict T."/>
            <person name="Patil S."/>
            <person name="Pu L.-L."/>
            <person name="Saada N."/>
            <person name="Tang L."/>
            <person name="Weissenberger G."/>
            <person name="Zhu Y."/>
            <person name="Hemphill L."/>
            <person name="Shang Y."/>
            <person name="Youmans B."/>
            <person name="Ayvaz T."/>
            <person name="Ross M."/>
            <person name="Santibanez J."/>
            <person name="Aqrawi P."/>
            <person name="Gross S."/>
            <person name="Joshi V."/>
            <person name="Fowler G."/>
            <person name="Nazareth L."/>
            <person name="Reid J."/>
            <person name="Worley K."/>
            <person name="Petrosino J."/>
            <person name="Highlander S."/>
            <person name="Gibbs R."/>
        </authorList>
    </citation>
    <scope>NUCLEOTIDE SEQUENCE [LARGE SCALE GENOMIC DNA]</scope>
    <source>
        <strain evidence="2 3">JV-V03</strain>
    </source>
</reference>
<feature type="transmembrane region" description="Helical" evidence="1">
    <location>
        <begin position="183"/>
        <end position="207"/>
    </location>
</feature>
<proteinExistence type="predicted"/>
<evidence type="ECO:0000256" key="1">
    <source>
        <dbReference type="SAM" id="Phobius"/>
    </source>
</evidence>
<dbReference type="AlphaFoldDB" id="A0AA87A2V8"/>
<keyword evidence="1" id="KW-0812">Transmembrane</keyword>
<protein>
    <submittedName>
        <fullName evidence="2">Uncharacterized protein</fullName>
    </submittedName>
</protein>
<evidence type="ECO:0000313" key="2">
    <source>
        <dbReference type="EMBL" id="EFJ69443.1"/>
    </source>
</evidence>
<dbReference type="RefSeq" id="WP_003649641.1">
    <property type="nucleotide sequence ID" value="NZ_CP040500.1"/>
</dbReference>
<organism evidence="2 3">
    <name type="scientific">Lactobacillus paragasseri JV-V03</name>
    <dbReference type="NCBI Taxonomy" id="525326"/>
    <lineage>
        <taxon>Bacteria</taxon>
        <taxon>Bacillati</taxon>
        <taxon>Bacillota</taxon>
        <taxon>Bacilli</taxon>
        <taxon>Lactobacillales</taxon>
        <taxon>Lactobacillaceae</taxon>
        <taxon>Lactobacillus</taxon>
    </lineage>
</organism>
<dbReference type="Proteomes" id="UP000003672">
    <property type="component" value="Unassembled WGS sequence"/>
</dbReference>
<comment type="caution">
    <text evidence="2">The sequence shown here is derived from an EMBL/GenBank/DDBJ whole genome shotgun (WGS) entry which is preliminary data.</text>
</comment>
<feature type="transmembrane region" description="Helical" evidence="1">
    <location>
        <begin position="142"/>
        <end position="162"/>
    </location>
</feature>
<gene>
    <name evidence="2" type="ORF">HMPREF0514_11513</name>
</gene>
<evidence type="ECO:0000313" key="3">
    <source>
        <dbReference type="Proteomes" id="UP000003672"/>
    </source>
</evidence>
<feature type="transmembrane region" description="Helical" evidence="1">
    <location>
        <begin position="79"/>
        <end position="98"/>
    </location>
</feature>
<accession>A0AA87A2V8</accession>
<dbReference type="EMBL" id="ACGO02000002">
    <property type="protein sequence ID" value="EFJ69443.1"/>
    <property type="molecule type" value="Genomic_DNA"/>
</dbReference>
<name>A0AA87A2V8_9LACO</name>
<feature type="transmembrane region" description="Helical" evidence="1">
    <location>
        <begin position="110"/>
        <end position="130"/>
    </location>
</feature>
<feature type="transmembrane region" description="Helical" evidence="1">
    <location>
        <begin position="51"/>
        <end position="73"/>
    </location>
</feature>
<keyword evidence="1" id="KW-0472">Membrane</keyword>
<sequence>MMPKNLFQIQLYLNILLGFVLVIKYPNFITLLYLMILILSSIFKRKVISQIINIIFLPIIFMDQFTISLQLIMLKFKEISVLFLCIYYIGILVLDIPLIKESYFVIKKPVFRLLASIWFSLVATSTKIILPSNLNSNSFLSGLNNSALINGMVVVIYIYFAIKNWGYEVRCNLPIDFLKYKNIIILVVTMILSIWFCFFVVFSSVAINYKEIFGNWDFSLINPTLSEKLKNSWQIYFSAIKAGLVEESERYIKCF</sequence>
<feature type="transmembrane region" description="Helical" evidence="1">
    <location>
        <begin position="12"/>
        <end position="39"/>
    </location>
</feature>
<keyword evidence="1" id="KW-1133">Transmembrane helix</keyword>